<dbReference type="AlphaFoldDB" id="A0A6N7XDP9"/>
<protein>
    <submittedName>
        <fullName evidence="4">TetR/AcrR family transcriptional regulator</fullName>
    </submittedName>
</protein>
<proteinExistence type="predicted"/>
<evidence type="ECO:0000256" key="2">
    <source>
        <dbReference type="PROSITE-ProRule" id="PRU00335"/>
    </source>
</evidence>
<dbReference type="RefSeq" id="WP_154434558.1">
    <property type="nucleotide sequence ID" value="NZ_VUNC01000003.1"/>
</dbReference>
<dbReference type="PROSITE" id="PS50977">
    <property type="entry name" value="HTH_TETR_2"/>
    <property type="match status" value="1"/>
</dbReference>
<evidence type="ECO:0000259" key="3">
    <source>
        <dbReference type="PROSITE" id="PS50977"/>
    </source>
</evidence>
<feature type="DNA-binding region" description="H-T-H motif" evidence="2">
    <location>
        <begin position="36"/>
        <end position="55"/>
    </location>
</feature>
<dbReference type="PANTHER" id="PTHR43479">
    <property type="entry name" value="ACREF/ENVCD OPERON REPRESSOR-RELATED"/>
    <property type="match status" value="1"/>
</dbReference>
<dbReference type="Pfam" id="PF00440">
    <property type="entry name" value="TetR_N"/>
    <property type="match status" value="1"/>
</dbReference>
<dbReference type="Gene3D" id="1.10.357.10">
    <property type="entry name" value="Tetracycline Repressor, domain 2"/>
    <property type="match status" value="1"/>
</dbReference>
<evidence type="ECO:0000313" key="5">
    <source>
        <dbReference type="Proteomes" id="UP000469325"/>
    </source>
</evidence>
<dbReference type="Proteomes" id="UP000469325">
    <property type="component" value="Unassembled WGS sequence"/>
</dbReference>
<feature type="domain" description="HTH tetR-type" evidence="3">
    <location>
        <begin position="13"/>
        <end position="73"/>
    </location>
</feature>
<evidence type="ECO:0000256" key="1">
    <source>
        <dbReference type="ARBA" id="ARBA00023125"/>
    </source>
</evidence>
<keyword evidence="5" id="KW-1185">Reference proteome</keyword>
<dbReference type="PANTHER" id="PTHR43479:SF7">
    <property type="entry name" value="TETR-FAMILY TRANSCRIPTIONAL REGULATOR"/>
    <property type="match status" value="1"/>
</dbReference>
<evidence type="ECO:0000313" key="4">
    <source>
        <dbReference type="EMBL" id="MST72433.1"/>
    </source>
</evidence>
<reference evidence="4 5" key="1">
    <citation type="submission" date="2019-08" db="EMBL/GenBank/DDBJ databases">
        <title>In-depth cultivation of the pig gut microbiome towards novel bacterial diversity and tailored functional studies.</title>
        <authorList>
            <person name="Wylensek D."/>
            <person name="Hitch T.C.A."/>
            <person name="Clavel T."/>
        </authorList>
    </citation>
    <scope>NUCLEOTIDE SEQUENCE [LARGE SCALE GENOMIC DNA]</scope>
    <source>
        <strain evidence="4 5">CA-Schmier-601-WT-1</strain>
    </source>
</reference>
<accession>A0A6N7XDP9</accession>
<organism evidence="4 5">
    <name type="scientific">Olsenella porci</name>
    <dbReference type="NCBI Taxonomy" id="2652279"/>
    <lineage>
        <taxon>Bacteria</taxon>
        <taxon>Bacillati</taxon>
        <taxon>Actinomycetota</taxon>
        <taxon>Coriobacteriia</taxon>
        <taxon>Coriobacteriales</taxon>
        <taxon>Atopobiaceae</taxon>
        <taxon>Olsenella</taxon>
    </lineage>
</organism>
<sequence>MEQTDQHEDLRVTRTRACIEAAFLRLLRTHTFSKLTVQMIASEAMVNKGTFYHHYRDKFDLADQVKRRRLEDFHQLALSVFEQEDPGLRPLGDSIAPMVDAPESCLEDLATLRWVPSNDVDVFDEIRKIVLAQLTRYAERTGTPLPDIESEAWAAAYLALGFPEFRREGRAKTSIGDFAASVHRACGLFM</sequence>
<dbReference type="SUPFAM" id="SSF46689">
    <property type="entry name" value="Homeodomain-like"/>
    <property type="match status" value="1"/>
</dbReference>
<dbReference type="InterPro" id="IPR009057">
    <property type="entry name" value="Homeodomain-like_sf"/>
</dbReference>
<keyword evidence="1 2" id="KW-0238">DNA-binding</keyword>
<dbReference type="GO" id="GO:0003677">
    <property type="term" value="F:DNA binding"/>
    <property type="evidence" value="ECO:0007669"/>
    <property type="project" value="UniProtKB-UniRule"/>
</dbReference>
<dbReference type="InterPro" id="IPR050624">
    <property type="entry name" value="HTH-type_Tx_Regulator"/>
</dbReference>
<name>A0A6N7XDP9_9ACTN</name>
<comment type="caution">
    <text evidence="4">The sequence shown here is derived from an EMBL/GenBank/DDBJ whole genome shotgun (WGS) entry which is preliminary data.</text>
</comment>
<dbReference type="InterPro" id="IPR001647">
    <property type="entry name" value="HTH_TetR"/>
</dbReference>
<gene>
    <name evidence="4" type="ORF">FYJ68_04840</name>
</gene>
<dbReference type="EMBL" id="VUNC01000003">
    <property type="protein sequence ID" value="MST72433.1"/>
    <property type="molecule type" value="Genomic_DNA"/>
</dbReference>